<protein>
    <submittedName>
        <fullName evidence="1">Uncharacterized protein</fullName>
    </submittedName>
</protein>
<proteinExistence type="predicted"/>
<evidence type="ECO:0000313" key="1">
    <source>
        <dbReference type="EMBL" id="ABY35400.1"/>
    </source>
</evidence>
<reference evidence="2" key="1">
    <citation type="journal article" date="2011" name="BMC Genomics">
        <title>Complete genome sequence of the filamentous anoxygenic phototrophic bacterium Chloroflexus aurantiacus.</title>
        <authorList>
            <person name="Tang K.H."/>
            <person name="Barry K."/>
            <person name="Chertkov O."/>
            <person name="Dalin E."/>
            <person name="Han C.S."/>
            <person name="Hauser L.J."/>
            <person name="Honchak B.M."/>
            <person name="Karbach L.E."/>
            <person name="Land M.L."/>
            <person name="Lapidus A."/>
            <person name="Larimer F.W."/>
            <person name="Mikhailova N."/>
            <person name="Pitluck S."/>
            <person name="Pierson B.K."/>
            <person name="Blankenship R.E."/>
        </authorList>
    </citation>
    <scope>NUCLEOTIDE SEQUENCE [LARGE SCALE GENOMIC DNA]</scope>
    <source>
        <strain evidence="2">ATCC 29366 / DSM 635 / J-10-fl</strain>
    </source>
</reference>
<sequence>MVAIYSTGVNAMNRFLEVMLEGEAVRGGRIPVSYLSAFLSGFQKVLYRTGFLLLGRKDKTDKTFTRQHLRQLIDIDLVKITHGSPSTVLSFARTTASRSVWDDEEVMYIFETALINLNEFQAFSDVVNPVFDRELLLAWSTIGHLFLKGVSRITFTLYRNDYPLRVRYTSREFDLIRQHVLTTVEGYMFLTDLRRRRISLQPHSGNAVSCVFTEEQEPDVRSMIGRFVRVVGEAVINDQSGYRYTSLCAYT</sequence>
<evidence type="ECO:0000313" key="2">
    <source>
        <dbReference type="Proteomes" id="UP000002008"/>
    </source>
</evidence>
<organism evidence="1 2">
    <name type="scientific">Chloroflexus aurantiacus (strain ATCC 29366 / DSM 635 / J-10-fl)</name>
    <dbReference type="NCBI Taxonomy" id="324602"/>
    <lineage>
        <taxon>Bacteria</taxon>
        <taxon>Bacillati</taxon>
        <taxon>Chloroflexota</taxon>
        <taxon>Chloroflexia</taxon>
        <taxon>Chloroflexales</taxon>
        <taxon>Chloroflexineae</taxon>
        <taxon>Chloroflexaceae</taxon>
        <taxon>Chloroflexus</taxon>
    </lineage>
</organism>
<dbReference type="AlphaFoldDB" id="A9WFQ0"/>
<name>A9WFQ0_CHLAA</name>
<dbReference type="EnsemblBacteria" id="ABY35400">
    <property type="protein sequence ID" value="ABY35400"/>
    <property type="gene ID" value="Caur_2190"/>
</dbReference>
<dbReference type="KEGG" id="cau:Caur_2190"/>
<dbReference type="EMBL" id="CP000909">
    <property type="protein sequence ID" value="ABY35400.1"/>
    <property type="molecule type" value="Genomic_DNA"/>
</dbReference>
<gene>
    <name evidence="1" type="ordered locus">Caur_2190</name>
</gene>
<accession>A9WFQ0</accession>
<dbReference type="HOGENOM" id="CLU_1105601_0_0_0"/>
<dbReference type="InParanoid" id="A9WFQ0"/>
<dbReference type="Proteomes" id="UP000002008">
    <property type="component" value="Chromosome"/>
</dbReference>
<keyword evidence="2" id="KW-1185">Reference proteome</keyword>